<keyword evidence="1 7" id="KW-0808">Transferase</keyword>
<sequence>MSEVIGFGGFARISKTEENPEIVKKELLLDYIDNNQARARLKREIESLLLFESNRIVKILDFDNEYFSWYTMPYYKSNLEVFYNKVDVNEKTIIKIAMNILEAMLIIESKNMVHRDLKPNNILLNSVDDLVVCDFGLTKMKRDTVLTRTLQGMGTDYFSAPEQFENAKTVDIRADIYSFGRILIWLFTKETTYNINHELIPLKYRSLINKCVEQFPDNRYNSVNDVYDAFIQRISIGKKLTRKQILEEIMMDSSSYKNFLSISESEIDKFSEDELFKLIANGKLDKWLMEDFDSFERIYALWEIKRDEHYRIRNFYPASRADSLAINFKKHILDGGIPLKVRISLFKKLVNHWGNRYYVMDIIFDIISLKNNDEELVTFILDSLSEDDVARLKDFYSQVGKSHDNISPYFLHILE</sequence>
<evidence type="ECO:0000256" key="3">
    <source>
        <dbReference type="ARBA" id="ARBA00022777"/>
    </source>
</evidence>
<dbReference type="CDD" id="cd14014">
    <property type="entry name" value="STKc_PknB_like"/>
    <property type="match status" value="1"/>
</dbReference>
<organism evidence="7 8">
    <name type="scientific">Streptococcus equi subsp. zooepidemicus</name>
    <dbReference type="NCBI Taxonomy" id="40041"/>
    <lineage>
        <taxon>Bacteria</taxon>
        <taxon>Bacillati</taxon>
        <taxon>Bacillota</taxon>
        <taxon>Bacilli</taxon>
        <taxon>Lactobacillales</taxon>
        <taxon>Streptococcaceae</taxon>
        <taxon>Streptococcus</taxon>
    </lineage>
</organism>
<dbReference type="PROSITE" id="PS00107">
    <property type="entry name" value="PROTEIN_KINASE_ATP"/>
    <property type="match status" value="1"/>
</dbReference>
<dbReference type="SUPFAM" id="SSF56112">
    <property type="entry name" value="Protein kinase-like (PK-like)"/>
    <property type="match status" value="1"/>
</dbReference>
<evidence type="ECO:0000313" key="8">
    <source>
        <dbReference type="Proteomes" id="UP000269903"/>
    </source>
</evidence>
<dbReference type="GO" id="GO:0005829">
    <property type="term" value="C:cytosol"/>
    <property type="evidence" value="ECO:0007669"/>
    <property type="project" value="TreeGrafter"/>
</dbReference>
<dbReference type="RefSeq" id="WP_172954505.1">
    <property type="nucleotide sequence ID" value="NZ_LR134317.1"/>
</dbReference>
<evidence type="ECO:0000256" key="2">
    <source>
        <dbReference type="ARBA" id="ARBA00022741"/>
    </source>
</evidence>
<evidence type="ECO:0000256" key="1">
    <source>
        <dbReference type="ARBA" id="ARBA00022679"/>
    </source>
</evidence>
<dbReference type="GO" id="GO:0016020">
    <property type="term" value="C:membrane"/>
    <property type="evidence" value="ECO:0007669"/>
    <property type="project" value="TreeGrafter"/>
</dbReference>
<dbReference type="InterPro" id="IPR008271">
    <property type="entry name" value="Ser/Thr_kinase_AS"/>
</dbReference>
<dbReference type="InterPro" id="IPR011009">
    <property type="entry name" value="Kinase-like_dom_sf"/>
</dbReference>
<dbReference type="GO" id="GO:0000407">
    <property type="term" value="C:phagophore assembly site"/>
    <property type="evidence" value="ECO:0007669"/>
    <property type="project" value="TreeGrafter"/>
</dbReference>
<evidence type="ECO:0000256" key="4">
    <source>
        <dbReference type="ARBA" id="ARBA00022840"/>
    </source>
</evidence>
<dbReference type="InterPro" id="IPR045269">
    <property type="entry name" value="Atg1-like"/>
</dbReference>
<name>A0A7Z8ZVI4_STRSZ</name>
<dbReference type="InterPro" id="IPR000719">
    <property type="entry name" value="Prot_kinase_dom"/>
</dbReference>
<dbReference type="SMART" id="SM00220">
    <property type="entry name" value="S_TKc"/>
    <property type="match status" value="1"/>
</dbReference>
<dbReference type="InterPro" id="IPR017441">
    <property type="entry name" value="Protein_kinase_ATP_BS"/>
</dbReference>
<dbReference type="Proteomes" id="UP000269903">
    <property type="component" value="Chromosome"/>
</dbReference>
<keyword evidence="4 5" id="KW-0067">ATP-binding</keyword>
<dbReference type="Gene3D" id="1.10.510.10">
    <property type="entry name" value="Transferase(Phosphotransferase) domain 1"/>
    <property type="match status" value="1"/>
</dbReference>
<evidence type="ECO:0000259" key="6">
    <source>
        <dbReference type="PROSITE" id="PS50011"/>
    </source>
</evidence>
<dbReference type="GO" id="GO:0005524">
    <property type="term" value="F:ATP binding"/>
    <property type="evidence" value="ECO:0007669"/>
    <property type="project" value="UniProtKB-UniRule"/>
</dbReference>
<dbReference type="EC" id="2.7.11.1" evidence="7"/>
<feature type="binding site" evidence="5">
    <location>
        <position position="25"/>
    </location>
    <ligand>
        <name>ATP</name>
        <dbReference type="ChEBI" id="CHEBI:30616"/>
    </ligand>
</feature>
<gene>
    <name evidence="7" type="primary">afsK</name>
    <name evidence="7" type="ORF">NCTC6180_00381</name>
</gene>
<dbReference type="PROSITE" id="PS50011">
    <property type="entry name" value="PROTEIN_KINASE_DOM"/>
    <property type="match status" value="1"/>
</dbReference>
<accession>A0A7Z8ZVI4</accession>
<reference evidence="7 8" key="1">
    <citation type="submission" date="2018-12" db="EMBL/GenBank/DDBJ databases">
        <authorList>
            <consortium name="Pathogen Informatics"/>
        </authorList>
    </citation>
    <scope>NUCLEOTIDE SEQUENCE [LARGE SCALE GENOMIC DNA]</scope>
    <source>
        <strain evidence="7 8">NCTC6180</strain>
    </source>
</reference>
<keyword evidence="2 5" id="KW-0547">Nucleotide-binding</keyword>
<keyword evidence="3 7" id="KW-0418">Kinase</keyword>
<feature type="domain" description="Protein kinase" evidence="6">
    <location>
        <begin position="1"/>
        <end position="251"/>
    </location>
</feature>
<dbReference type="EMBL" id="LR134317">
    <property type="protein sequence ID" value="VEF05528.1"/>
    <property type="molecule type" value="Genomic_DNA"/>
</dbReference>
<dbReference type="PROSITE" id="PS00108">
    <property type="entry name" value="PROTEIN_KINASE_ST"/>
    <property type="match status" value="1"/>
</dbReference>
<dbReference type="Pfam" id="PF00069">
    <property type="entry name" value="Pkinase"/>
    <property type="match status" value="1"/>
</dbReference>
<evidence type="ECO:0000256" key="5">
    <source>
        <dbReference type="PROSITE-ProRule" id="PRU10141"/>
    </source>
</evidence>
<dbReference type="AlphaFoldDB" id="A0A7Z8ZVI4"/>
<proteinExistence type="predicted"/>
<evidence type="ECO:0000313" key="7">
    <source>
        <dbReference type="EMBL" id="VEF05528.1"/>
    </source>
</evidence>
<protein>
    <submittedName>
        <fullName evidence="7">Protein kinase</fullName>
        <ecNumber evidence="7">2.7.11.1</ecNumber>
    </submittedName>
</protein>
<dbReference type="GO" id="GO:0004674">
    <property type="term" value="F:protein serine/threonine kinase activity"/>
    <property type="evidence" value="ECO:0007669"/>
    <property type="project" value="UniProtKB-EC"/>
</dbReference>
<dbReference type="PANTHER" id="PTHR24348">
    <property type="entry name" value="SERINE/THREONINE-PROTEIN KINASE UNC-51-RELATED"/>
    <property type="match status" value="1"/>
</dbReference>
<dbReference type="GO" id="GO:0005776">
    <property type="term" value="C:autophagosome"/>
    <property type="evidence" value="ECO:0007669"/>
    <property type="project" value="TreeGrafter"/>
</dbReference>
<dbReference type="PANTHER" id="PTHR24348:SF22">
    <property type="entry name" value="NON-SPECIFIC SERINE_THREONINE PROTEIN KINASE"/>
    <property type="match status" value="1"/>
</dbReference>